<name>A0A550CJS8_9AGAR</name>
<gene>
    <name evidence="1" type="ORF">BD626DRAFT_239287</name>
</gene>
<dbReference type="Proteomes" id="UP000320762">
    <property type="component" value="Unassembled WGS sequence"/>
</dbReference>
<proteinExistence type="predicted"/>
<accession>A0A550CJS8</accession>
<protein>
    <submittedName>
        <fullName evidence="1">Uncharacterized protein</fullName>
    </submittedName>
</protein>
<evidence type="ECO:0000313" key="2">
    <source>
        <dbReference type="Proteomes" id="UP000320762"/>
    </source>
</evidence>
<comment type="caution">
    <text evidence="1">The sequence shown here is derived from an EMBL/GenBank/DDBJ whole genome shotgun (WGS) entry which is preliminary data.</text>
</comment>
<sequence length="115" mass="12540">MKYTLPLLFLAHSAGAKLYPDLTPRPPADLTIEMTSAEPSPPIFVSEGPSSGILRLSGPLGPTAWSLDRRAPLVNAESSKEPRSQEYYAYHNSVLSLVLDLTFLQTLLPSTCQNL</sequence>
<evidence type="ECO:0000313" key="1">
    <source>
        <dbReference type="EMBL" id="TRM65027.1"/>
    </source>
</evidence>
<dbReference type="AlphaFoldDB" id="A0A550CJS8"/>
<organism evidence="1 2">
    <name type="scientific">Schizophyllum amplum</name>
    <dbReference type="NCBI Taxonomy" id="97359"/>
    <lineage>
        <taxon>Eukaryota</taxon>
        <taxon>Fungi</taxon>
        <taxon>Dikarya</taxon>
        <taxon>Basidiomycota</taxon>
        <taxon>Agaricomycotina</taxon>
        <taxon>Agaricomycetes</taxon>
        <taxon>Agaricomycetidae</taxon>
        <taxon>Agaricales</taxon>
        <taxon>Schizophyllaceae</taxon>
        <taxon>Schizophyllum</taxon>
    </lineage>
</organism>
<dbReference type="EMBL" id="VDMD01000006">
    <property type="protein sequence ID" value="TRM65027.1"/>
    <property type="molecule type" value="Genomic_DNA"/>
</dbReference>
<reference evidence="1 2" key="1">
    <citation type="journal article" date="2019" name="New Phytol.">
        <title>Comparative genomics reveals unique wood-decay strategies and fruiting body development in the Schizophyllaceae.</title>
        <authorList>
            <person name="Almasi E."/>
            <person name="Sahu N."/>
            <person name="Krizsan K."/>
            <person name="Balint B."/>
            <person name="Kovacs G.M."/>
            <person name="Kiss B."/>
            <person name="Cseklye J."/>
            <person name="Drula E."/>
            <person name="Henrissat B."/>
            <person name="Nagy I."/>
            <person name="Chovatia M."/>
            <person name="Adam C."/>
            <person name="LaButti K."/>
            <person name="Lipzen A."/>
            <person name="Riley R."/>
            <person name="Grigoriev I.V."/>
            <person name="Nagy L.G."/>
        </authorList>
    </citation>
    <scope>NUCLEOTIDE SEQUENCE [LARGE SCALE GENOMIC DNA]</scope>
    <source>
        <strain evidence="1 2">NL-1724</strain>
    </source>
</reference>
<keyword evidence="2" id="KW-1185">Reference proteome</keyword>